<proteinExistence type="inferred from homology"/>
<dbReference type="InterPro" id="IPR019796">
    <property type="entry name" value="G6P_DH_AS"/>
</dbReference>
<comment type="function">
    <text evidence="7">Catalyzes the oxidation of glucose 6-phosphate to 6-phosphogluconolactone.</text>
</comment>
<feature type="binding site" evidence="7">
    <location>
        <position position="181"/>
    </location>
    <ligand>
        <name>substrate</name>
    </ligand>
</feature>
<evidence type="ECO:0000256" key="2">
    <source>
        <dbReference type="ARBA" id="ARBA00009975"/>
    </source>
</evidence>
<gene>
    <name evidence="7 10" type="primary">zwf</name>
    <name evidence="10" type="ORF">HRbin17_00495</name>
</gene>
<accession>A0A2H5X9Y7</accession>
<dbReference type="PROSITE" id="PS00069">
    <property type="entry name" value="G6P_DEHYDROGENASE"/>
    <property type="match status" value="1"/>
</dbReference>
<feature type="binding site" evidence="7">
    <location>
        <position position="339"/>
    </location>
    <ligand>
        <name>substrate</name>
    </ligand>
</feature>
<evidence type="ECO:0000313" key="10">
    <source>
        <dbReference type="EMBL" id="GBC98000.1"/>
    </source>
</evidence>
<dbReference type="AlphaFoldDB" id="A0A2H5X9Y7"/>
<dbReference type="Gene3D" id="3.30.360.10">
    <property type="entry name" value="Dihydrodipicolinate Reductase, domain 2"/>
    <property type="match status" value="1"/>
</dbReference>
<dbReference type="SUPFAM" id="SSF55347">
    <property type="entry name" value="Glyceraldehyde-3-phosphate dehydrogenase-like, C-terminal domain"/>
    <property type="match status" value="1"/>
</dbReference>
<evidence type="ECO:0000256" key="5">
    <source>
        <dbReference type="ARBA" id="ARBA00023002"/>
    </source>
</evidence>
<dbReference type="Gene3D" id="3.40.50.720">
    <property type="entry name" value="NAD(P)-binding Rossmann-like Domain"/>
    <property type="match status" value="1"/>
</dbReference>
<dbReference type="PANTHER" id="PTHR23429:SF0">
    <property type="entry name" value="GLUCOSE-6-PHOSPHATE 1-DEHYDROGENASE"/>
    <property type="match status" value="1"/>
</dbReference>
<dbReference type="PIRSF" id="PIRSF000110">
    <property type="entry name" value="G6PD"/>
    <property type="match status" value="1"/>
</dbReference>
<dbReference type="NCBIfam" id="NF009492">
    <property type="entry name" value="PRK12853.1-3"/>
    <property type="match status" value="1"/>
</dbReference>
<dbReference type="GO" id="GO:0050661">
    <property type="term" value="F:NADP binding"/>
    <property type="evidence" value="ECO:0007669"/>
    <property type="project" value="UniProtKB-UniRule"/>
</dbReference>
<evidence type="ECO:0000259" key="9">
    <source>
        <dbReference type="Pfam" id="PF02781"/>
    </source>
</evidence>
<evidence type="ECO:0000313" key="11">
    <source>
        <dbReference type="Proteomes" id="UP000236173"/>
    </source>
</evidence>
<dbReference type="InterPro" id="IPR022674">
    <property type="entry name" value="G6P_DH_NAD-bd"/>
</dbReference>
<evidence type="ECO:0000256" key="6">
    <source>
        <dbReference type="ARBA" id="ARBA00023277"/>
    </source>
</evidence>
<dbReference type="UniPathway" id="UPA00115">
    <property type="reaction ID" value="UER00408"/>
</dbReference>
<dbReference type="Pfam" id="PF02781">
    <property type="entry name" value="G6PD_C"/>
    <property type="match status" value="1"/>
</dbReference>
<feature type="domain" description="Glucose-6-phosphate dehydrogenase NAD-binding" evidence="8">
    <location>
        <begin position="9"/>
        <end position="186"/>
    </location>
</feature>
<feature type="domain" description="Glucose-6-phosphate dehydrogenase C-terminal" evidence="9">
    <location>
        <begin position="188"/>
        <end position="485"/>
    </location>
</feature>
<comment type="caution">
    <text evidence="7">Lacks conserved residue(s) required for the propagation of feature annotation.</text>
</comment>
<keyword evidence="5 7" id="KW-0560">Oxidoreductase</keyword>
<evidence type="ECO:0000256" key="7">
    <source>
        <dbReference type="HAMAP-Rule" id="MF_00966"/>
    </source>
</evidence>
<comment type="caution">
    <text evidence="10">The sequence shown here is derived from an EMBL/GenBank/DDBJ whole genome shotgun (WGS) entry which is preliminary data.</text>
</comment>
<feature type="binding site" evidence="7">
    <location>
        <position position="177"/>
    </location>
    <ligand>
        <name>substrate</name>
    </ligand>
</feature>
<dbReference type="EMBL" id="BEHT01000005">
    <property type="protein sequence ID" value="GBC98000.1"/>
    <property type="molecule type" value="Genomic_DNA"/>
</dbReference>
<comment type="pathway">
    <text evidence="1 7">Carbohydrate degradation; pentose phosphate pathway; D-ribulose 5-phosphate from D-glucose 6-phosphate (oxidative stage): step 1/3.</text>
</comment>
<evidence type="ECO:0000256" key="1">
    <source>
        <dbReference type="ARBA" id="ARBA00004937"/>
    </source>
</evidence>
<dbReference type="PRINTS" id="PR00079">
    <property type="entry name" value="G6PDHDRGNASE"/>
</dbReference>
<reference evidence="11" key="1">
    <citation type="submission" date="2017-09" db="EMBL/GenBank/DDBJ databases">
        <title>Metaegenomics of thermophilic ammonia-oxidizing enrichment culture.</title>
        <authorList>
            <person name="Kato S."/>
            <person name="Suzuki K."/>
        </authorList>
    </citation>
    <scope>NUCLEOTIDE SEQUENCE [LARGE SCALE GENOMIC DNA]</scope>
</reference>
<dbReference type="Proteomes" id="UP000236173">
    <property type="component" value="Unassembled WGS sequence"/>
</dbReference>
<evidence type="ECO:0000259" key="8">
    <source>
        <dbReference type="Pfam" id="PF00479"/>
    </source>
</evidence>
<dbReference type="InterPro" id="IPR001282">
    <property type="entry name" value="G6P_DH"/>
</dbReference>
<feature type="binding site" evidence="7">
    <location>
        <position position="234"/>
    </location>
    <ligand>
        <name>substrate</name>
    </ligand>
</feature>
<dbReference type="GO" id="GO:0009051">
    <property type="term" value="P:pentose-phosphate shunt, oxidative branch"/>
    <property type="evidence" value="ECO:0007669"/>
    <property type="project" value="TreeGrafter"/>
</dbReference>
<keyword evidence="3 7" id="KW-0313">Glucose metabolism</keyword>
<dbReference type="GO" id="GO:0005829">
    <property type="term" value="C:cytosol"/>
    <property type="evidence" value="ECO:0007669"/>
    <property type="project" value="TreeGrafter"/>
</dbReference>
<dbReference type="Pfam" id="PF00479">
    <property type="entry name" value="G6PD_N"/>
    <property type="match status" value="1"/>
</dbReference>
<keyword evidence="4 7" id="KW-0521">NADP</keyword>
<feature type="binding site" evidence="7">
    <location>
        <position position="147"/>
    </location>
    <ligand>
        <name>NADP(+)</name>
        <dbReference type="ChEBI" id="CHEBI:58349"/>
    </ligand>
</feature>
<protein>
    <recommendedName>
        <fullName evidence="7">Glucose-6-phosphate 1-dehydrogenase</fullName>
        <shortName evidence="7">G6PD</shortName>
        <ecNumber evidence="7">1.1.1.49</ecNumber>
    </recommendedName>
</protein>
<name>A0A2H5X9Y7_9BACT</name>
<sequence>MSVEPHLLVIFGASGDLMRRKLAPALLRLAEQGLLPERFAVLGFARTNMDDEQFRDALQDALHATSQSVAWWWLRERLFYCQGNYGDAASMQRLRECVRQLDERWRLDGNRLFYLATPPEVFDDLVIGIRESGLNKSSGWVRIVTEKPFGNDWESAKALNRLLWTAFDERAIFRIDHYLGKETVQNLLVLRFGNTIFEPLWNRRYIDHVQITVAESDGVEHRGRYYDAAGALRDMVPNHLFQLLTLVAMEPPIALGADEVRDEKLRVLRAIKPFEPDEVDEDVVRGQYGAGEIAGQKVVAYREEPFVHPQSVTETFVALRLFVHNWRWEGVPFYLRTGKRLPKRVTEVHIQFRPVPHLLFPPETAGQLKPNLLTLRIQPDEGIILRIEAKVIGMGMQVRSVPLDFRYADFGTPIPDAYERLLLDAMRGDQTLFMRADEVEAAWRIVTPILRRWQTLPPPAFPNYAAGTWGPHEADALLQRDGREWLTL</sequence>
<dbReference type="GO" id="GO:0004345">
    <property type="term" value="F:glucose-6-phosphate dehydrogenase activity"/>
    <property type="evidence" value="ECO:0007669"/>
    <property type="project" value="UniProtKB-UniRule"/>
</dbReference>
<evidence type="ECO:0000256" key="3">
    <source>
        <dbReference type="ARBA" id="ARBA00022526"/>
    </source>
</evidence>
<dbReference type="GO" id="GO:0006006">
    <property type="term" value="P:glucose metabolic process"/>
    <property type="evidence" value="ECO:0007669"/>
    <property type="project" value="UniProtKB-KW"/>
</dbReference>
<dbReference type="EC" id="1.1.1.49" evidence="7"/>
<feature type="active site" description="Proton acceptor" evidence="7">
    <location>
        <position position="239"/>
    </location>
</feature>
<keyword evidence="6 7" id="KW-0119">Carbohydrate metabolism</keyword>
<dbReference type="SUPFAM" id="SSF51735">
    <property type="entry name" value="NAD(P)-binding Rossmann-fold domains"/>
    <property type="match status" value="1"/>
</dbReference>
<feature type="binding site" evidence="7">
    <location>
        <position position="46"/>
    </location>
    <ligand>
        <name>NADP(+)</name>
        <dbReference type="ChEBI" id="CHEBI:58349"/>
    </ligand>
</feature>
<comment type="similarity">
    <text evidence="2 7">Belongs to the glucose-6-phosphate dehydrogenase family.</text>
</comment>
<dbReference type="InterPro" id="IPR022675">
    <property type="entry name" value="G6P_DH_C"/>
</dbReference>
<dbReference type="PANTHER" id="PTHR23429">
    <property type="entry name" value="GLUCOSE-6-PHOSPHATE 1-DEHYDROGENASE G6PD"/>
    <property type="match status" value="1"/>
</dbReference>
<dbReference type="InterPro" id="IPR036291">
    <property type="entry name" value="NAD(P)-bd_dom_sf"/>
</dbReference>
<evidence type="ECO:0000256" key="4">
    <source>
        <dbReference type="ARBA" id="ARBA00022857"/>
    </source>
</evidence>
<dbReference type="HAMAP" id="MF_00966">
    <property type="entry name" value="G6PD"/>
    <property type="match status" value="1"/>
</dbReference>
<comment type="catalytic activity">
    <reaction evidence="7">
        <text>D-glucose 6-phosphate + NADP(+) = 6-phospho-D-glucono-1,5-lactone + NADPH + H(+)</text>
        <dbReference type="Rhea" id="RHEA:15841"/>
        <dbReference type="ChEBI" id="CHEBI:15378"/>
        <dbReference type="ChEBI" id="CHEBI:57783"/>
        <dbReference type="ChEBI" id="CHEBI:57955"/>
        <dbReference type="ChEBI" id="CHEBI:58349"/>
        <dbReference type="ChEBI" id="CHEBI:61548"/>
        <dbReference type="EC" id="1.1.1.49"/>
    </reaction>
</comment>
<dbReference type="NCBIfam" id="TIGR00871">
    <property type="entry name" value="zwf"/>
    <property type="match status" value="1"/>
</dbReference>
<feature type="binding site" evidence="7">
    <location>
        <position position="215"/>
    </location>
    <ligand>
        <name>substrate</name>
    </ligand>
</feature>
<organism evidence="10 11">
    <name type="scientific">Candidatus Fervidibacter japonicus</name>
    <dbReference type="NCBI Taxonomy" id="2035412"/>
    <lineage>
        <taxon>Bacteria</taxon>
        <taxon>Candidatus Fervidibacterota</taxon>
        <taxon>Candidatus Fervidibacter</taxon>
    </lineage>
</organism>